<protein>
    <recommendedName>
        <fullName evidence="4">BZIP domain-containing protein</fullName>
    </recommendedName>
</protein>
<organism evidence="2 3">
    <name type="scientific">Fusarium vanettenii (strain ATCC MYA-4622 / CBS 123669 / FGSC 9596 / NRRL 45880 / 77-13-4)</name>
    <name type="common">Fusarium solani subsp. pisi</name>
    <dbReference type="NCBI Taxonomy" id="660122"/>
    <lineage>
        <taxon>Eukaryota</taxon>
        <taxon>Fungi</taxon>
        <taxon>Dikarya</taxon>
        <taxon>Ascomycota</taxon>
        <taxon>Pezizomycotina</taxon>
        <taxon>Sordariomycetes</taxon>
        <taxon>Hypocreomycetidae</taxon>
        <taxon>Hypocreales</taxon>
        <taxon>Nectriaceae</taxon>
        <taxon>Fusarium</taxon>
        <taxon>Fusarium solani species complex</taxon>
        <taxon>Fusarium vanettenii</taxon>
    </lineage>
</organism>
<dbReference type="Proteomes" id="UP000005206">
    <property type="component" value="Chromosome 14"/>
</dbReference>
<evidence type="ECO:0008006" key="4">
    <source>
        <dbReference type="Google" id="ProtNLM"/>
    </source>
</evidence>
<dbReference type="CDD" id="cd14688">
    <property type="entry name" value="bZIP_YAP"/>
    <property type="match status" value="1"/>
</dbReference>
<dbReference type="eggNOG" id="ENOG502S5YK">
    <property type="taxonomic scope" value="Eukaryota"/>
</dbReference>
<proteinExistence type="predicted"/>
<gene>
    <name evidence="2" type="ORF">NECHADRAFT_98115</name>
</gene>
<evidence type="ECO:0000313" key="2">
    <source>
        <dbReference type="EMBL" id="EEU38536.1"/>
    </source>
</evidence>
<sequence length="222" mass="24762">MSPTLIQPPLVNDNLARIRHNQRRSRARRKEYLLELEQRVGAHELQGIEASCDIQRAARRLRPIQRRRSVSRAPPDEAARSLQRDLALRTSAPLPTVVSGSVASASTGSFSLWELRRPAQPSPAYGRPLPSNVPPAVEQPSTSTQTHSRHNPVQVVPHIGLCHLDTAPELLIEDDSRRQRHPDMPVPDVSSTLGYSIPMNHFHYPTRSDAGFWGLVGQTQDP</sequence>
<dbReference type="KEGG" id="nhe:NECHADRAFT_98115"/>
<evidence type="ECO:0000256" key="1">
    <source>
        <dbReference type="SAM" id="MobiDB-lite"/>
    </source>
</evidence>
<dbReference type="InParanoid" id="C7ZBJ1"/>
<reference evidence="2 3" key="1">
    <citation type="journal article" date="2009" name="PLoS Genet.">
        <title>The genome of Nectria haematococca: contribution of supernumerary chromosomes to gene expansion.</title>
        <authorList>
            <person name="Coleman J.J."/>
            <person name="Rounsley S.D."/>
            <person name="Rodriguez-Carres M."/>
            <person name="Kuo A."/>
            <person name="Wasmann C.C."/>
            <person name="Grimwood J."/>
            <person name="Schmutz J."/>
            <person name="Taga M."/>
            <person name="White G.J."/>
            <person name="Zhou S."/>
            <person name="Schwartz D.C."/>
            <person name="Freitag M."/>
            <person name="Ma L.J."/>
            <person name="Danchin E.G."/>
            <person name="Henrissat B."/>
            <person name="Coutinho P.M."/>
            <person name="Nelson D.R."/>
            <person name="Straney D."/>
            <person name="Napoli C.A."/>
            <person name="Barker B.M."/>
            <person name="Gribskov M."/>
            <person name="Rep M."/>
            <person name="Kroken S."/>
            <person name="Molnar I."/>
            <person name="Rensing C."/>
            <person name="Kennell J.C."/>
            <person name="Zamora J."/>
            <person name="Farman M.L."/>
            <person name="Selker E.U."/>
            <person name="Salamov A."/>
            <person name="Shapiro H."/>
            <person name="Pangilinan J."/>
            <person name="Lindquist E."/>
            <person name="Lamers C."/>
            <person name="Grigoriev I.V."/>
            <person name="Geiser D.M."/>
            <person name="Covert S.F."/>
            <person name="Temporini E."/>
            <person name="Vanetten H.D."/>
        </authorList>
    </citation>
    <scope>NUCLEOTIDE SEQUENCE [LARGE SCALE GENOMIC DNA]</scope>
    <source>
        <strain evidence="3">ATCC MYA-4622 / CBS 123669 / FGSC 9596 / NRRL 45880 / 77-13-4</strain>
    </source>
</reference>
<name>C7ZBJ1_FUSV7</name>
<dbReference type="PANTHER" id="PTHR42070:SF1">
    <property type="entry name" value="FILAMENT ASSOCIATED PROTEIN, PUTATIVE (AFU_ORTHOLOGUE AFUA_8G06630)-RELATED"/>
    <property type="match status" value="1"/>
</dbReference>
<dbReference type="HOGENOM" id="CLU_071868_0_0_1"/>
<dbReference type="EMBL" id="GG698915">
    <property type="protein sequence ID" value="EEU38536.1"/>
    <property type="molecule type" value="Genomic_DNA"/>
</dbReference>
<dbReference type="VEuPathDB" id="FungiDB:NECHADRAFT_98115"/>
<dbReference type="OrthoDB" id="4505928at2759"/>
<dbReference type="GeneID" id="9670614"/>
<accession>C7ZBJ1</accession>
<feature type="region of interest" description="Disordered" evidence="1">
    <location>
        <begin position="121"/>
        <end position="150"/>
    </location>
</feature>
<evidence type="ECO:0000313" key="3">
    <source>
        <dbReference type="Proteomes" id="UP000005206"/>
    </source>
</evidence>
<dbReference type="RefSeq" id="XP_003044249.1">
    <property type="nucleotide sequence ID" value="XM_003044203.1"/>
</dbReference>
<dbReference type="AlphaFoldDB" id="C7ZBJ1"/>
<dbReference type="PANTHER" id="PTHR42070">
    <property type="entry name" value="FILAMENT ASSOCIATED PROTEIN, PUTATIVE (AFU_ORTHOLOGUE AFUA_8G06630)-RELATED"/>
    <property type="match status" value="1"/>
</dbReference>
<keyword evidence="3" id="KW-1185">Reference proteome</keyword>